<name>A0AAW0DXJ6_9AGAR</name>
<proteinExistence type="predicted"/>
<gene>
    <name evidence="1" type="ORF">R3P38DRAFT_3566420</name>
</gene>
<keyword evidence="2" id="KW-1185">Reference proteome</keyword>
<reference evidence="1 2" key="1">
    <citation type="journal article" date="2024" name="J Genomics">
        <title>Draft genome sequencing and assembly of Favolaschia claudopus CIRM-BRFM 2984 isolated from oak limbs.</title>
        <authorList>
            <person name="Navarro D."/>
            <person name="Drula E."/>
            <person name="Chaduli D."/>
            <person name="Cazenave R."/>
            <person name="Ahrendt S."/>
            <person name="Wang J."/>
            <person name="Lipzen A."/>
            <person name="Daum C."/>
            <person name="Barry K."/>
            <person name="Grigoriev I.V."/>
            <person name="Favel A."/>
            <person name="Rosso M.N."/>
            <person name="Martin F."/>
        </authorList>
    </citation>
    <scope>NUCLEOTIDE SEQUENCE [LARGE SCALE GENOMIC DNA]</scope>
    <source>
        <strain evidence="1 2">CIRM-BRFM 2984</strain>
    </source>
</reference>
<evidence type="ECO:0000313" key="1">
    <source>
        <dbReference type="EMBL" id="KAK7056035.1"/>
    </source>
</evidence>
<dbReference type="EMBL" id="JAWWNJ010000005">
    <property type="protein sequence ID" value="KAK7056035.1"/>
    <property type="molecule type" value="Genomic_DNA"/>
</dbReference>
<sequence length="335" mass="37017">MRRLNQNVVCLSIVALPPSFLDLCFDPTGGAAPSIVFQRQNCPMKGFTDKEEDPSSAWKWVWLSSGIGMEGQDFCCLASTPIPPIYPHLFSSLQSLGRYYPRNGRSATLQRLVTHTPLPVDLSRQRYRDTAKKMHDKRIGGRAHSLTGFGLPFTLDLSGWIDVARSDTPYTRLCVRAPRICFLLSSISSESRARSHLSPSIFLSSPYPTALHLTNIPPFAHLKLSARCCFIRSGNADSGRVKTRRRARSTATREDSCDPAAVPPAPIRLFSPSRRWSWEPERTDGGLPPPDACARARQSAHLFGGWAGRRHAYGGGAVRNSSCGYTSTFCPPPSR</sequence>
<dbReference type="Proteomes" id="UP001362999">
    <property type="component" value="Unassembled WGS sequence"/>
</dbReference>
<accession>A0AAW0DXJ6</accession>
<organism evidence="1 2">
    <name type="scientific">Favolaschia claudopus</name>
    <dbReference type="NCBI Taxonomy" id="2862362"/>
    <lineage>
        <taxon>Eukaryota</taxon>
        <taxon>Fungi</taxon>
        <taxon>Dikarya</taxon>
        <taxon>Basidiomycota</taxon>
        <taxon>Agaricomycotina</taxon>
        <taxon>Agaricomycetes</taxon>
        <taxon>Agaricomycetidae</taxon>
        <taxon>Agaricales</taxon>
        <taxon>Marasmiineae</taxon>
        <taxon>Mycenaceae</taxon>
        <taxon>Favolaschia</taxon>
    </lineage>
</organism>
<evidence type="ECO:0000313" key="2">
    <source>
        <dbReference type="Proteomes" id="UP001362999"/>
    </source>
</evidence>
<dbReference type="AlphaFoldDB" id="A0AAW0DXJ6"/>
<comment type="caution">
    <text evidence="1">The sequence shown here is derived from an EMBL/GenBank/DDBJ whole genome shotgun (WGS) entry which is preliminary data.</text>
</comment>
<protein>
    <submittedName>
        <fullName evidence="1">Uncharacterized protein</fullName>
    </submittedName>
</protein>